<dbReference type="InterPro" id="IPR039005">
    <property type="entry name" value="CSPG_rpt"/>
</dbReference>
<feature type="repeat" description="CSPG" evidence="4">
    <location>
        <begin position="601"/>
        <end position="694"/>
    </location>
</feature>
<sequence length="2000" mass="222376">MAVLPLSLPLIVSSITFDLIFHELKGSPIVLLSPSRNITFSVVGHSLLADTVAVAHLDVGVKVSLSVKCISDTSVHISTAGLNSLLYSPSLCSSANGVLVDELSLHGCVSDFYQGSNLLLTKLCGNTKSEPGSTRTVSPSTLQPIYVAEPLEVNEGGSMPLQWKNIYILPEHSRFNVSNKQITFSIVEGPHHGTLILDGQPCSAFDYSQLLSRNVIYRHDGSETTQDQLEFQLDINSKKTDFPWLDSATYVLRIRINPVNDPPELTEAKRGQVIKISAKGSRILAPDQIILSDPDDGPDKVRVQVVEGRGVHLRIRNATVTEFTQRQFINRMVSIHDEGLFEKGVLRLVARDGDARSQVLTLHTVSTPVEVRLKTNTGVRLLHHSSALITSNNLSFTATVPDLPITFSIVGLPDHGVVECSPEHGHFAVCSTFSQNQIDRGLVRFRHTSSHHPTHDMFSFQVESGDYVSMIHNFRLMFIPMNVKVFNREVFMLNGTESGTLSRANLFAWTFPKSYPPDKLVFHIEEPPKYGILSRKINGKSRRIGVSSNFTQADLDDRLISYKLHFMQYSIINDFFLFRVITPAIFSESLRFEIIFLPTQTSIQLVNRTVVVQEGEMATITSDSLSLATPDDSFFVFKLALAPIQGVLMLKSGSSNKTLVVGMNFTTKDIAEERLIYSHSGSESRTDRLHLIAESAFRKGRRIPLWMSFSIIPVNDNRPRLQGSDTIQIVERGERVLHPYLLDWVDDDSDGAPLQFNFYQPIKDAAVLSTVSPYHPMTAFTEKDLQQGKIMLRHLGHKSNFTISYTVSDGKHTVEGLVRILASNPFIRLGESLLEYCCLPGDTPNLPVGPLNLSIITNLDIRLEDIVYQTQSDNFLIQHHRSRRPTRTFTQKDINGGKISYNVGTVGSEPFTVRVANQSLKAEVQIVRRSLGASLELRRSTALSLPVGGVVAIDSNHLEIGDATSSADDLIYHVIKQPQEGTLVLERDNTTSTPQMPAQRFSQRDIDLGRVQYIHSASGSGRDTIQFNITSPHITKGPYMLYIEIYEHHVSLAVSPLQVVTGASTVISTGVINVSSSDREDYVINVVEKPMYGWIVLDSWSVGNISSIDSFSGTELRERRVVYVSDRDSTASRDSFSIAACISHHTCTQPQIIDVTMSQRNVQSPQLLRNEILRVSVDKTLITNTHLDTEDPDTPPSGVFFLISRPSNGIVVNANDLSKAIYNFSQKDVDESSVVFMRHPNASGSGGFSFLLSDGIHQIGPEWFSIESWTSSSPVLQANARLLASPNANTVIGVETLRANIPNTRPEEILYSVSKLPKHGKLMVDSLESEKFSQLDINRNRVTYNNEGISQNEWTRKDSFYFVLQKNGSDTPIEEEFRFRISSTYAALQDPTENYVKISPLTTSKGGSVALTSAHLDATVLATSAIDENLILEISTPPRHGVLEFLDGTANQLTWPDFRAETKLIYKHGGEDSRDDSVTFFIFPASEKTRRSSRLRVTLPIHITTLRDPLVQVSKFPTSLSIRNSGSMPISSQLFSASHPHVPSQSIVYEITHPGTAGTEIRVNGQKRSMFSQEQINEGVVSIGHAPSSTTLSSHDVLVFSVEGHTRALVVRFKPLDLALENHTTIEYPQGKTYVVLNRTHLGAYSNGNRSAITYKIVSGPENGTFYWVAGEKEAKQFTQKDIDDGKILYAQLNMHSYKDSFEFVLANTEKGIVRNRSDIVVKPLVVVQPVIVETNNAIPLTASQLNASALQGSTPRFLITSTPQYGRISLDPVANHSALFFTFPDILRGRVYYQAFSTDREVTENLELEVRADSVQPARLVLPITIIPTDSETLEQAEKEDERMNKQKEETQTEAPRLSPISEQLPVCPRNYALQLFLILVIILVIILFVTVCVLMCRRRPKKKRTPPESTPQLASTPRTSLPEKPDLLGSTVFAHVGKSEAPPPRQPLKTFERTQITPLSKRRLQPSLDYAGLATDTPPPMPLFKQLTAQRSDAHHWV</sequence>
<dbReference type="PANTHER" id="PTHR45739">
    <property type="entry name" value="MATRIX PROTEIN, PUTATIVE-RELATED"/>
    <property type="match status" value="1"/>
</dbReference>
<protein>
    <recommendedName>
        <fullName evidence="9">Chondroitin sulfate proteoglycan 4</fullName>
    </recommendedName>
</protein>
<feature type="repeat" description="CSPG" evidence="4">
    <location>
        <begin position="934"/>
        <end position="1030"/>
    </location>
</feature>
<comment type="caution">
    <text evidence="7">The sequence shown here is derived from an EMBL/GenBank/DDBJ whole genome shotgun (WGS) entry which is preliminary data.</text>
</comment>
<feature type="compositionally biased region" description="Polar residues" evidence="5">
    <location>
        <begin position="1912"/>
        <end position="1921"/>
    </location>
</feature>
<dbReference type="Pfam" id="PF16184">
    <property type="entry name" value="Cadherin_3"/>
    <property type="match status" value="8"/>
</dbReference>
<evidence type="ECO:0000256" key="1">
    <source>
        <dbReference type="ARBA" id="ARBA00022729"/>
    </source>
</evidence>
<keyword evidence="2" id="KW-0677">Repeat</keyword>
<dbReference type="Proteomes" id="UP001303046">
    <property type="component" value="Unassembled WGS sequence"/>
</dbReference>
<evidence type="ECO:0000256" key="4">
    <source>
        <dbReference type="PROSITE-ProRule" id="PRU01201"/>
    </source>
</evidence>
<feature type="repeat" description="CSPG" evidence="4">
    <location>
        <begin position="1273"/>
        <end position="1365"/>
    </location>
</feature>
<gene>
    <name evidence="7" type="primary">Necator_chrI.g473</name>
    <name evidence="7" type="ORF">RB195_004351</name>
</gene>
<dbReference type="EMBL" id="JAVFWL010000001">
    <property type="protein sequence ID" value="KAK6725979.1"/>
    <property type="molecule type" value="Genomic_DNA"/>
</dbReference>
<feature type="repeat" description="CSPG" evidence="4">
    <location>
        <begin position="1392"/>
        <end position="1483"/>
    </location>
</feature>
<feature type="repeat" description="CSPG" evidence="4">
    <location>
        <begin position="142"/>
        <end position="234"/>
    </location>
</feature>
<evidence type="ECO:0000313" key="8">
    <source>
        <dbReference type="Proteomes" id="UP001303046"/>
    </source>
</evidence>
<dbReference type="PANTHER" id="PTHR45739:SF8">
    <property type="entry name" value="FRAS1-RELATED EXTRACELLULAR MATRIX PROTEIN 1"/>
    <property type="match status" value="1"/>
</dbReference>
<evidence type="ECO:0000256" key="5">
    <source>
        <dbReference type="SAM" id="MobiDB-lite"/>
    </source>
</evidence>
<feature type="transmembrane region" description="Helical" evidence="6">
    <location>
        <begin position="1873"/>
        <end position="1898"/>
    </location>
</feature>
<name>A0ABR1BHJ5_NECAM</name>
<keyword evidence="6" id="KW-0472">Membrane</keyword>
<keyword evidence="3" id="KW-0325">Glycoprotein</keyword>
<keyword evidence="6" id="KW-1133">Transmembrane helix</keyword>
<dbReference type="InterPro" id="IPR051561">
    <property type="entry name" value="FRAS1_ECM"/>
</dbReference>
<evidence type="ECO:0008006" key="9">
    <source>
        <dbReference type="Google" id="ProtNLM"/>
    </source>
</evidence>
<dbReference type="PROSITE" id="PS51854">
    <property type="entry name" value="CSPG"/>
    <property type="match status" value="6"/>
</dbReference>
<feature type="compositionally biased region" description="Basic and acidic residues" evidence="5">
    <location>
        <begin position="1837"/>
        <end position="1852"/>
    </location>
</feature>
<feature type="region of interest" description="Disordered" evidence="5">
    <location>
        <begin position="1902"/>
        <end position="1928"/>
    </location>
</feature>
<keyword evidence="6" id="KW-0812">Transmembrane</keyword>
<evidence type="ECO:0000256" key="6">
    <source>
        <dbReference type="SAM" id="Phobius"/>
    </source>
</evidence>
<proteinExistence type="predicted"/>
<evidence type="ECO:0000313" key="7">
    <source>
        <dbReference type="EMBL" id="KAK6725979.1"/>
    </source>
</evidence>
<feature type="repeat" description="CSPG" evidence="4">
    <location>
        <begin position="370"/>
        <end position="463"/>
    </location>
</feature>
<feature type="region of interest" description="Disordered" evidence="5">
    <location>
        <begin position="1833"/>
        <end position="1858"/>
    </location>
</feature>
<organism evidence="7 8">
    <name type="scientific">Necator americanus</name>
    <name type="common">Human hookworm</name>
    <dbReference type="NCBI Taxonomy" id="51031"/>
    <lineage>
        <taxon>Eukaryota</taxon>
        <taxon>Metazoa</taxon>
        <taxon>Ecdysozoa</taxon>
        <taxon>Nematoda</taxon>
        <taxon>Chromadorea</taxon>
        <taxon>Rhabditida</taxon>
        <taxon>Rhabditina</taxon>
        <taxon>Rhabditomorpha</taxon>
        <taxon>Strongyloidea</taxon>
        <taxon>Ancylostomatidae</taxon>
        <taxon>Bunostominae</taxon>
        <taxon>Necator</taxon>
    </lineage>
</organism>
<accession>A0ABR1BHJ5</accession>
<evidence type="ECO:0000256" key="2">
    <source>
        <dbReference type="ARBA" id="ARBA00022737"/>
    </source>
</evidence>
<keyword evidence="8" id="KW-1185">Reference proteome</keyword>
<evidence type="ECO:0000256" key="3">
    <source>
        <dbReference type="ARBA" id="ARBA00023180"/>
    </source>
</evidence>
<keyword evidence="1" id="KW-0732">Signal</keyword>
<reference evidence="7 8" key="1">
    <citation type="submission" date="2023-08" db="EMBL/GenBank/DDBJ databases">
        <title>A Necator americanus chromosomal reference genome.</title>
        <authorList>
            <person name="Ilik V."/>
            <person name="Petrzelkova K.J."/>
            <person name="Pardy F."/>
            <person name="Fuh T."/>
            <person name="Niatou-Singa F.S."/>
            <person name="Gouil Q."/>
            <person name="Baker L."/>
            <person name="Ritchie M.E."/>
            <person name="Jex A.R."/>
            <person name="Gazzola D."/>
            <person name="Li H."/>
            <person name="Toshio Fujiwara R."/>
            <person name="Zhan B."/>
            <person name="Aroian R.V."/>
            <person name="Pafco B."/>
            <person name="Schwarz E.M."/>
        </authorList>
    </citation>
    <scope>NUCLEOTIDE SEQUENCE [LARGE SCALE GENOMIC DNA]</scope>
    <source>
        <strain evidence="7 8">Aroian</strain>
        <tissue evidence="7">Whole animal</tissue>
    </source>
</reference>